<feature type="transmembrane region" description="Helical" evidence="1">
    <location>
        <begin position="25"/>
        <end position="44"/>
    </location>
</feature>
<evidence type="ECO:0000256" key="1">
    <source>
        <dbReference type="SAM" id="Phobius"/>
    </source>
</evidence>
<keyword evidence="1" id="KW-0472">Membrane</keyword>
<keyword evidence="1" id="KW-1133">Transmembrane helix</keyword>
<evidence type="ECO:0000313" key="3">
    <source>
        <dbReference type="Proteomes" id="UP000264062"/>
    </source>
</evidence>
<dbReference type="EMBL" id="DMZY01000222">
    <property type="protein sequence ID" value="HAV93012.1"/>
    <property type="molecule type" value="Genomic_DNA"/>
</dbReference>
<name>A0A350HBU6_UNCW3</name>
<feature type="transmembrane region" description="Helical" evidence="1">
    <location>
        <begin position="64"/>
        <end position="85"/>
    </location>
</feature>
<comment type="caution">
    <text evidence="2">The sequence shown here is derived from an EMBL/GenBank/DDBJ whole genome shotgun (WGS) entry which is preliminary data.</text>
</comment>
<accession>A0A350HBU6</accession>
<organism evidence="2 3">
    <name type="scientific">candidate division WOR-3 bacterium</name>
    <dbReference type="NCBI Taxonomy" id="2052148"/>
    <lineage>
        <taxon>Bacteria</taxon>
        <taxon>Bacteria division WOR-3</taxon>
    </lineage>
</organism>
<dbReference type="Proteomes" id="UP000264062">
    <property type="component" value="Unassembled WGS sequence"/>
</dbReference>
<sequence>MVIALIKDLLFLQTGIPQYVVNSKFTASVLTIAGAIMLWFALFFMGVMAKRYEKVLHKKTDWQFIILSPTGILIYAVIQAYSLIVVGNLKMTDSETWIAYIFFFLSGVLSLLGSLRFFKVVMPHKGGSK</sequence>
<keyword evidence="1" id="KW-0812">Transmembrane</keyword>
<protein>
    <submittedName>
        <fullName evidence="2">Uncharacterized protein</fullName>
    </submittedName>
</protein>
<gene>
    <name evidence="2" type="ORF">DCW38_07540</name>
</gene>
<reference evidence="2 3" key="1">
    <citation type="journal article" date="2018" name="Nat. Biotechnol.">
        <title>A standardized bacterial taxonomy based on genome phylogeny substantially revises the tree of life.</title>
        <authorList>
            <person name="Parks D.H."/>
            <person name="Chuvochina M."/>
            <person name="Waite D.W."/>
            <person name="Rinke C."/>
            <person name="Skarshewski A."/>
            <person name="Chaumeil P.A."/>
            <person name="Hugenholtz P."/>
        </authorList>
    </citation>
    <scope>NUCLEOTIDE SEQUENCE [LARGE SCALE GENOMIC DNA]</scope>
    <source>
        <strain evidence="2">UBA9956</strain>
    </source>
</reference>
<feature type="transmembrane region" description="Helical" evidence="1">
    <location>
        <begin position="97"/>
        <end position="118"/>
    </location>
</feature>
<dbReference type="AlphaFoldDB" id="A0A350HBU6"/>
<evidence type="ECO:0000313" key="2">
    <source>
        <dbReference type="EMBL" id="HAV93012.1"/>
    </source>
</evidence>
<proteinExistence type="predicted"/>